<sequence length="77" mass="8292">MESTKEYVDETMQQTTPSPSAGNDGDYRISGLGDDVLVHILGLVADARDVVCTDTLSRRWRGLSGGATRRPASPQGR</sequence>
<dbReference type="SUPFAM" id="SSF81383">
    <property type="entry name" value="F-box domain"/>
    <property type="match status" value="1"/>
</dbReference>
<dbReference type="AlphaFoldDB" id="A0A5J9W8Z7"/>
<dbReference type="Gramene" id="TVU44395">
    <property type="protein sequence ID" value="TVU44395"/>
    <property type="gene ID" value="EJB05_03834"/>
</dbReference>
<protein>
    <recommendedName>
        <fullName evidence="4">F-box domain-containing protein</fullName>
    </recommendedName>
</protein>
<evidence type="ECO:0000313" key="2">
    <source>
        <dbReference type="EMBL" id="TVU44395.1"/>
    </source>
</evidence>
<organism evidence="2 3">
    <name type="scientific">Eragrostis curvula</name>
    <name type="common">weeping love grass</name>
    <dbReference type="NCBI Taxonomy" id="38414"/>
    <lineage>
        <taxon>Eukaryota</taxon>
        <taxon>Viridiplantae</taxon>
        <taxon>Streptophyta</taxon>
        <taxon>Embryophyta</taxon>
        <taxon>Tracheophyta</taxon>
        <taxon>Spermatophyta</taxon>
        <taxon>Magnoliopsida</taxon>
        <taxon>Liliopsida</taxon>
        <taxon>Poales</taxon>
        <taxon>Poaceae</taxon>
        <taxon>PACMAD clade</taxon>
        <taxon>Chloridoideae</taxon>
        <taxon>Eragrostideae</taxon>
        <taxon>Eragrostidinae</taxon>
        <taxon>Eragrostis</taxon>
    </lineage>
</organism>
<dbReference type="Proteomes" id="UP000324897">
    <property type="component" value="Chromosome 5"/>
</dbReference>
<keyword evidence="3" id="KW-1185">Reference proteome</keyword>
<feature type="region of interest" description="Disordered" evidence="1">
    <location>
        <begin position="1"/>
        <end position="25"/>
    </location>
</feature>
<feature type="compositionally biased region" description="Polar residues" evidence="1">
    <location>
        <begin position="11"/>
        <end position="21"/>
    </location>
</feature>
<gene>
    <name evidence="2" type="ORF">EJB05_03834</name>
</gene>
<evidence type="ECO:0008006" key="4">
    <source>
        <dbReference type="Google" id="ProtNLM"/>
    </source>
</evidence>
<comment type="caution">
    <text evidence="2">The sequence shown here is derived from an EMBL/GenBank/DDBJ whole genome shotgun (WGS) entry which is preliminary data.</text>
</comment>
<dbReference type="InterPro" id="IPR036047">
    <property type="entry name" value="F-box-like_dom_sf"/>
</dbReference>
<reference evidence="2 3" key="1">
    <citation type="journal article" date="2019" name="Sci. Rep.">
        <title>A high-quality genome of Eragrostis curvula grass provides insights into Poaceae evolution and supports new strategies to enhance forage quality.</title>
        <authorList>
            <person name="Carballo J."/>
            <person name="Santos B.A.C.M."/>
            <person name="Zappacosta D."/>
            <person name="Garbus I."/>
            <person name="Selva J.P."/>
            <person name="Gallo C.A."/>
            <person name="Diaz A."/>
            <person name="Albertini E."/>
            <person name="Caccamo M."/>
            <person name="Echenique V."/>
        </authorList>
    </citation>
    <scope>NUCLEOTIDE SEQUENCE [LARGE SCALE GENOMIC DNA]</scope>
    <source>
        <strain evidence="3">cv. Victoria</strain>
        <tissue evidence="2">Leaf</tissue>
    </source>
</reference>
<evidence type="ECO:0000256" key="1">
    <source>
        <dbReference type="SAM" id="MobiDB-lite"/>
    </source>
</evidence>
<feature type="non-terminal residue" evidence="2">
    <location>
        <position position="1"/>
    </location>
</feature>
<dbReference type="EMBL" id="RWGY01000004">
    <property type="protein sequence ID" value="TVU44395.1"/>
    <property type="molecule type" value="Genomic_DNA"/>
</dbReference>
<name>A0A5J9W8Z7_9POAL</name>
<proteinExistence type="predicted"/>
<evidence type="ECO:0000313" key="3">
    <source>
        <dbReference type="Proteomes" id="UP000324897"/>
    </source>
</evidence>
<accession>A0A5J9W8Z7</accession>